<dbReference type="EMBL" id="JAUFPN010000153">
    <property type="protein sequence ID" value="MDN3565732.1"/>
    <property type="molecule type" value="Genomic_DNA"/>
</dbReference>
<dbReference type="Proteomes" id="UP001529369">
    <property type="component" value="Unassembled WGS sequence"/>
</dbReference>
<keyword evidence="2" id="KW-1185">Reference proteome</keyword>
<proteinExistence type="predicted"/>
<comment type="caution">
    <text evidence="1">The sequence shown here is derived from an EMBL/GenBank/DDBJ whole genome shotgun (WGS) entry which is preliminary data.</text>
</comment>
<accession>A0ABT8A7D9</accession>
<gene>
    <name evidence="1" type="ORF">QWZ14_15290</name>
</gene>
<dbReference type="RefSeq" id="WP_290317593.1">
    <property type="nucleotide sequence ID" value="NZ_JAUFPN010000153.1"/>
</dbReference>
<name>A0ABT8A7D9_9PROT</name>
<reference evidence="2" key="1">
    <citation type="journal article" date="2019" name="Int. J. Syst. Evol. Microbiol.">
        <title>The Global Catalogue of Microorganisms (GCM) 10K type strain sequencing project: providing services to taxonomists for standard genome sequencing and annotation.</title>
        <authorList>
            <consortium name="The Broad Institute Genomics Platform"/>
            <consortium name="The Broad Institute Genome Sequencing Center for Infectious Disease"/>
            <person name="Wu L."/>
            <person name="Ma J."/>
        </authorList>
    </citation>
    <scope>NUCLEOTIDE SEQUENCE [LARGE SCALE GENOMIC DNA]</scope>
    <source>
        <strain evidence="2">CECT 7131</strain>
    </source>
</reference>
<sequence length="94" mass="10849">MRDLIPVARGDDDQLWAVYATVGRVNRVADVYRSRAAALADREWRAQQVKAYEDFLRRSRQPVPHYSVAPITRADLPRKWTPLPALGFLRGQFI</sequence>
<evidence type="ECO:0000313" key="1">
    <source>
        <dbReference type="EMBL" id="MDN3565732.1"/>
    </source>
</evidence>
<protein>
    <submittedName>
        <fullName evidence="1">Uncharacterized protein</fullName>
    </submittedName>
</protein>
<organism evidence="1 2">
    <name type="scientific">Paeniroseomonas aquatica</name>
    <dbReference type="NCBI Taxonomy" id="373043"/>
    <lineage>
        <taxon>Bacteria</taxon>
        <taxon>Pseudomonadati</taxon>
        <taxon>Pseudomonadota</taxon>
        <taxon>Alphaproteobacteria</taxon>
        <taxon>Acetobacterales</taxon>
        <taxon>Acetobacteraceae</taxon>
        <taxon>Paeniroseomonas</taxon>
    </lineage>
</organism>
<evidence type="ECO:0000313" key="2">
    <source>
        <dbReference type="Proteomes" id="UP001529369"/>
    </source>
</evidence>